<feature type="domain" description="DUF6589" evidence="2">
    <location>
        <begin position="386"/>
        <end position="658"/>
    </location>
</feature>
<dbReference type="InParanoid" id="A0A0H2RDN5"/>
<dbReference type="InterPro" id="IPR046496">
    <property type="entry name" value="DUF6589"/>
</dbReference>
<protein>
    <recommendedName>
        <fullName evidence="2">DUF6589 domain-containing protein</fullName>
    </recommendedName>
</protein>
<keyword evidence="4" id="KW-1185">Reference proteome</keyword>
<dbReference type="OrthoDB" id="3251235at2759"/>
<sequence length="818" mass="93563">MPPVTLEDYTSDDNESIKTASEIASDDDSDDDSEYDPDSDPDSGDESDMDVEFPPITEDLVESEDEELDEHANRGRHAHTELLQSAFDGKPKELVDAVKDVLLCMTSKGLDIVSFMRAFSWGTPECTSDHTIRQSRSLLMTSPQLPEILMRWYRPPRPAGSTNVRPRGAANALQNVMHKYFKDTIEKELLCLYKLVYNSGKMMKENEVTKVHIQDLTKEMEAGAPTLWRLLVTVAQSKSQKKRNGKKSPEQIVTIILSMLLYSRNQHCNLLQKIFGMYFKYRQLAIRGFDVLHSLGITMSSSWATKNLSAISDDNMKTIAKYAEKLFMVLTYDNINIHRKVYEQHVDHQSHFDSGAAATAFVKLDEEPLRPSQIAEIKETRAKGITNPLSIVDIFELENDASNALHPHIVHQVLRILLDSPEFDIKTYEHRDSPLFGSPAPLHSLPFGRDHAPIQFLLWTLQLTSREDWMKLGIEKIIPIVGDQLTVDHLRGLFKFRAEDDNSTERMEHLLVLFGWFHLLMIFAVSLHKQFYGTVASRGLAHDFTLLNKKGISKPVTKGPFHHHLDEAIHHRLEAHLQYAWQKSTGVTSLKDLREKTPEELVALAEQLYLEYASSSALDKIKEEPEENRDELHYQSVMWNRDSLHYVTLVRAVKMGDMLNRELPPDIRTFVIEHCWLVNFQGGEDTFLLLDQAQEHNIKGIKGLDGGPHGGWEYLYKYTPAFRTIQAVNGHIEGDLGILSRGKKHSPPSKDEDIKKMLESYRNSDIYNDDLRKFQKGAAAEDLILKGALALQKGTFLRKWNERRMFVRSTEEVFEDNV</sequence>
<name>A0A0H2RDN5_9AGAM</name>
<proteinExistence type="predicted"/>
<accession>A0A0H2RDN5</accession>
<dbReference type="STRING" id="27342.A0A0H2RDN5"/>
<dbReference type="Pfam" id="PF20231">
    <property type="entry name" value="DUF6589"/>
    <property type="match status" value="2"/>
</dbReference>
<feature type="domain" description="DUF6589" evidence="2">
    <location>
        <begin position="659"/>
        <end position="745"/>
    </location>
</feature>
<evidence type="ECO:0000259" key="2">
    <source>
        <dbReference type="Pfam" id="PF20231"/>
    </source>
</evidence>
<dbReference type="Proteomes" id="UP000053477">
    <property type="component" value="Unassembled WGS sequence"/>
</dbReference>
<feature type="compositionally biased region" description="Acidic residues" evidence="1">
    <location>
        <begin position="24"/>
        <end position="51"/>
    </location>
</feature>
<reference evidence="3 4" key="1">
    <citation type="submission" date="2015-04" db="EMBL/GenBank/DDBJ databases">
        <title>Complete genome sequence of Schizopora paradoxa KUC8140, a cosmopolitan wood degrader in East Asia.</title>
        <authorList>
            <consortium name="DOE Joint Genome Institute"/>
            <person name="Min B."/>
            <person name="Park H."/>
            <person name="Jang Y."/>
            <person name="Kim J.-J."/>
            <person name="Kim K.H."/>
            <person name="Pangilinan J."/>
            <person name="Lipzen A."/>
            <person name="Riley R."/>
            <person name="Grigoriev I.V."/>
            <person name="Spatafora J.W."/>
            <person name="Choi I.-G."/>
        </authorList>
    </citation>
    <scope>NUCLEOTIDE SEQUENCE [LARGE SCALE GENOMIC DNA]</scope>
    <source>
        <strain evidence="3 4">KUC8140</strain>
    </source>
</reference>
<dbReference type="AlphaFoldDB" id="A0A0H2RDN5"/>
<evidence type="ECO:0000313" key="4">
    <source>
        <dbReference type="Proteomes" id="UP000053477"/>
    </source>
</evidence>
<dbReference type="EMBL" id="KQ086049">
    <property type="protein sequence ID" value="KLO09647.1"/>
    <property type="molecule type" value="Genomic_DNA"/>
</dbReference>
<evidence type="ECO:0000313" key="3">
    <source>
        <dbReference type="EMBL" id="KLO09647.1"/>
    </source>
</evidence>
<organism evidence="3 4">
    <name type="scientific">Schizopora paradoxa</name>
    <dbReference type="NCBI Taxonomy" id="27342"/>
    <lineage>
        <taxon>Eukaryota</taxon>
        <taxon>Fungi</taxon>
        <taxon>Dikarya</taxon>
        <taxon>Basidiomycota</taxon>
        <taxon>Agaricomycotina</taxon>
        <taxon>Agaricomycetes</taxon>
        <taxon>Hymenochaetales</taxon>
        <taxon>Schizoporaceae</taxon>
        <taxon>Schizopora</taxon>
    </lineage>
</organism>
<feature type="region of interest" description="Disordered" evidence="1">
    <location>
        <begin position="1"/>
        <end position="54"/>
    </location>
</feature>
<evidence type="ECO:0000256" key="1">
    <source>
        <dbReference type="SAM" id="MobiDB-lite"/>
    </source>
</evidence>
<gene>
    <name evidence="3" type="ORF">SCHPADRAFT_943464</name>
</gene>